<dbReference type="Proteomes" id="UP000290289">
    <property type="component" value="Chromosome 3"/>
</dbReference>
<gene>
    <name evidence="2" type="ORF">DVH24_038841</name>
</gene>
<keyword evidence="3" id="KW-1185">Reference proteome</keyword>
<dbReference type="InterPro" id="IPR002156">
    <property type="entry name" value="RNaseH_domain"/>
</dbReference>
<sequence length="128" mass="13829">MNPSLTGGISLPQVNGKKISRGDAYHQYPICWHPSPHCYVKLNFDGSINSSRSAAAFVLRNEEGQPVGAGALNLDGGTILVAKVVALKERLLFAKLKCVKKLMMEEDSKLVIKACKMFGCPLGILNLS</sequence>
<dbReference type="CDD" id="cd06222">
    <property type="entry name" value="RNase_H_like"/>
    <property type="match status" value="1"/>
</dbReference>
<organism evidence="2 3">
    <name type="scientific">Malus domestica</name>
    <name type="common">Apple</name>
    <name type="synonym">Pyrus malus</name>
    <dbReference type="NCBI Taxonomy" id="3750"/>
    <lineage>
        <taxon>Eukaryota</taxon>
        <taxon>Viridiplantae</taxon>
        <taxon>Streptophyta</taxon>
        <taxon>Embryophyta</taxon>
        <taxon>Tracheophyta</taxon>
        <taxon>Spermatophyta</taxon>
        <taxon>Magnoliopsida</taxon>
        <taxon>eudicotyledons</taxon>
        <taxon>Gunneridae</taxon>
        <taxon>Pentapetalae</taxon>
        <taxon>rosids</taxon>
        <taxon>fabids</taxon>
        <taxon>Rosales</taxon>
        <taxon>Rosaceae</taxon>
        <taxon>Amygdaloideae</taxon>
        <taxon>Maleae</taxon>
        <taxon>Malus</taxon>
    </lineage>
</organism>
<dbReference type="AlphaFoldDB" id="A0A498KB38"/>
<dbReference type="EMBL" id="RDQH01000329">
    <property type="protein sequence ID" value="RXI04567.1"/>
    <property type="molecule type" value="Genomic_DNA"/>
</dbReference>
<comment type="caution">
    <text evidence="2">The sequence shown here is derived from an EMBL/GenBank/DDBJ whole genome shotgun (WGS) entry which is preliminary data.</text>
</comment>
<dbReference type="Pfam" id="PF13456">
    <property type="entry name" value="RVT_3"/>
    <property type="match status" value="1"/>
</dbReference>
<reference evidence="2 3" key="1">
    <citation type="submission" date="2018-10" db="EMBL/GenBank/DDBJ databases">
        <title>A high-quality apple genome assembly.</title>
        <authorList>
            <person name="Hu J."/>
        </authorList>
    </citation>
    <scope>NUCLEOTIDE SEQUENCE [LARGE SCALE GENOMIC DNA]</scope>
    <source>
        <strain evidence="3">cv. HFTH1</strain>
        <tissue evidence="2">Young leaf</tissue>
    </source>
</reference>
<proteinExistence type="predicted"/>
<name>A0A498KB38_MALDO</name>
<dbReference type="InterPro" id="IPR036397">
    <property type="entry name" value="RNaseH_sf"/>
</dbReference>
<dbReference type="InterPro" id="IPR044730">
    <property type="entry name" value="RNase_H-like_dom_plant"/>
</dbReference>
<protein>
    <recommendedName>
        <fullName evidence="1">RNase H type-1 domain-containing protein</fullName>
    </recommendedName>
</protein>
<evidence type="ECO:0000259" key="1">
    <source>
        <dbReference type="Pfam" id="PF13456"/>
    </source>
</evidence>
<evidence type="ECO:0000313" key="3">
    <source>
        <dbReference type="Proteomes" id="UP000290289"/>
    </source>
</evidence>
<dbReference type="InterPro" id="IPR053151">
    <property type="entry name" value="RNase_H-like"/>
</dbReference>
<accession>A0A498KB38</accession>
<dbReference type="PANTHER" id="PTHR47723:SF23">
    <property type="entry name" value="REVERSE TRANSCRIPTASE-LIKE PROTEIN"/>
    <property type="match status" value="1"/>
</dbReference>
<dbReference type="PANTHER" id="PTHR47723">
    <property type="entry name" value="OS05G0353850 PROTEIN"/>
    <property type="match status" value="1"/>
</dbReference>
<dbReference type="GO" id="GO:0004523">
    <property type="term" value="F:RNA-DNA hybrid ribonuclease activity"/>
    <property type="evidence" value="ECO:0007669"/>
    <property type="project" value="InterPro"/>
</dbReference>
<feature type="domain" description="RNase H type-1" evidence="1">
    <location>
        <begin position="43"/>
        <end position="114"/>
    </location>
</feature>
<dbReference type="GO" id="GO:0003676">
    <property type="term" value="F:nucleic acid binding"/>
    <property type="evidence" value="ECO:0007669"/>
    <property type="project" value="InterPro"/>
</dbReference>
<dbReference type="Gene3D" id="3.30.420.10">
    <property type="entry name" value="Ribonuclease H-like superfamily/Ribonuclease H"/>
    <property type="match status" value="1"/>
</dbReference>
<evidence type="ECO:0000313" key="2">
    <source>
        <dbReference type="EMBL" id="RXI04567.1"/>
    </source>
</evidence>